<feature type="transmembrane region" description="Helical" evidence="1">
    <location>
        <begin position="175"/>
        <end position="195"/>
    </location>
</feature>
<evidence type="ECO:0008006" key="4">
    <source>
        <dbReference type="Google" id="ProtNLM"/>
    </source>
</evidence>
<organism evidence="2 3">
    <name type="scientific">Nocardioides bizhenqiangii</name>
    <dbReference type="NCBI Taxonomy" id="3095076"/>
    <lineage>
        <taxon>Bacteria</taxon>
        <taxon>Bacillati</taxon>
        <taxon>Actinomycetota</taxon>
        <taxon>Actinomycetes</taxon>
        <taxon>Propionibacteriales</taxon>
        <taxon>Nocardioidaceae</taxon>
        <taxon>Nocardioides</taxon>
    </lineage>
</organism>
<dbReference type="RefSeq" id="WP_322456453.1">
    <property type="nucleotide sequence ID" value="NZ_CP141059.1"/>
</dbReference>
<keyword evidence="1" id="KW-1133">Transmembrane helix</keyword>
<protein>
    <recommendedName>
        <fullName evidence="4">PH domain-containing protein</fullName>
    </recommendedName>
</protein>
<sequence length="196" mass="21509">MGEEQVQRFTVQSTRILGVIGLVIVAVFVLVGATGIDDSYEAPAYIVCGIVAMLLWVAVLRPSVAVEGDRLVLRNPLNTVRIPLAAIEQLVIRQWLVVSVGGRRYTNAGISRSRRQGMRDDRHTGDTGEELGALSYGGFAERRIQKLAEDARERLGVKPYSDEQEARAADVQRDWAWPEIAALCLLAVALVVTLLV</sequence>
<evidence type="ECO:0000313" key="3">
    <source>
        <dbReference type="Proteomes" id="UP001327225"/>
    </source>
</evidence>
<feature type="transmembrane region" description="Helical" evidence="1">
    <location>
        <begin position="16"/>
        <end position="36"/>
    </location>
</feature>
<proteinExistence type="predicted"/>
<gene>
    <name evidence="2" type="ORF">SHK19_16655</name>
</gene>
<feature type="transmembrane region" description="Helical" evidence="1">
    <location>
        <begin position="42"/>
        <end position="60"/>
    </location>
</feature>
<keyword evidence="1" id="KW-0472">Membrane</keyword>
<reference evidence="3" key="1">
    <citation type="submission" date="2023-12" db="EMBL/GenBank/DDBJ databases">
        <title>Novel species in genus Nocardioides.</title>
        <authorList>
            <person name="Zhou H."/>
        </authorList>
    </citation>
    <scope>NUCLEOTIDE SEQUENCE [LARGE SCALE GENOMIC DNA]</scope>
    <source>
        <strain evidence="3">HM61</strain>
    </source>
</reference>
<name>A0ABZ0ZMQ0_9ACTN</name>
<dbReference type="EMBL" id="CP141059">
    <property type="protein sequence ID" value="WQQ25584.1"/>
    <property type="molecule type" value="Genomic_DNA"/>
</dbReference>
<accession>A0ABZ0ZMQ0</accession>
<dbReference type="Proteomes" id="UP001327225">
    <property type="component" value="Chromosome"/>
</dbReference>
<keyword evidence="3" id="KW-1185">Reference proteome</keyword>
<evidence type="ECO:0000313" key="2">
    <source>
        <dbReference type="EMBL" id="WQQ25584.1"/>
    </source>
</evidence>
<evidence type="ECO:0000256" key="1">
    <source>
        <dbReference type="SAM" id="Phobius"/>
    </source>
</evidence>
<keyword evidence="1" id="KW-0812">Transmembrane</keyword>